<sequence>MAGPALGARSGRGLRSGLGLGCCLLFLLAAQEADATTLQELQDTGESPTSDHLSPPTPNSVYSIPSHHTALHLGHSSPDHPKPTKTHQPKHHCNTTHNFRPIHKSIDNSKNSTTHHETPPTSEQNPSNQGKDPIIRNGRSAESGITHKKLSNAKYPTPRPKSKTTCTTSKGRTSTHVQHSTSAHETTRAPAMPTDYAQHSTSAHVPHSTSDHVQHNTSDHEKTTRALAMPTDHVQPSTSAHETTRALAMPTGHAQHSTSAHAQHSTSAHVQHMHTKKTTSTNGRATPNPVEPTENPGRTTAATETIRPPVKVTGEKSISSSTAGPNKTGQVPTGLSALPTSSLKLSSIMSEAPVNQSQGYQNKDGSQGGLHAGEMRDSASFPAWAIVIVVLVAVILLLVFLGLIFLVSYMTRTRSALVHNHEDNDPEEDGGPNSYPVYLMEQQTLGVGQIPSPQ</sequence>
<dbReference type="PANTHER" id="PTHR22094:SF0">
    <property type="entry name" value="MUCIN-LIKE PROTEIN 3"/>
    <property type="match status" value="1"/>
</dbReference>
<evidence type="ECO:0000256" key="3">
    <source>
        <dbReference type="SAM" id="SignalP"/>
    </source>
</evidence>
<feature type="compositionally biased region" description="Polar residues" evidence="1">
    <location>
        <begin position="316"/>
        <end position="337"/>
    </location>
</feature>
<feature type="chain" id="PRO_5029577324" description="Mucin like 3" evidence="3">
    <location>
        <begin position="36"/>
        <end position="454"/>
    </location>
</feature>
<keyword evidence="2" id="KW-1133">Transmembrane helix</keyword>
<dbReference type="InterPro" id="IPR026623">
    <property type="entry name" value="MUCL3"/>
</dbReference>
<gene>
    <name evidence="4" type="ORF">mPipKuh1_011943</name>
</gene>
<feature type="signal peptide" evidence="3">
    <location>
        <begin position="1"/>
        <end position="35"/>
    </location>
</feature>
<keyword evidence="2" id="KW-0472">Membrane</keyword>
<dbReference type="AlphaFoldDB" id="A0A7J7QWV6"/>
<feature type="compositionally biased region" description="Basic and acidic residues" evidence="1">
    <location>
        <begin position="209"/>
        <end position="222"/>
    </location>
</feature>
<feature type="region of interest" description="Disordered" evidence="1">
    <location>
        <begin position="249"/>
        <end position="337"/>
    </location>
</feature>
<dbReference type="PANTHER" id="PTHR22094">
    <property type="entry name" value="DIFFUSE PANBRONCHIOLITIS CRITICAL REGION GENE 1"/>
    <property type="match status" value="1"/>
</dbReference>
<keyword evidence="3" id="KW-0732">Signal</keyword>
<evidence type="ECO:0000256" key="2">
    <source>
        <dbReference type="SAM" id="Phobius"/>
    </source>
</evidence>
<feature type="compositionally biased region" description="Low complexity" evidence="1">
    <location>
        <begin position="253"/>
        <end position="269"/>
    </location>
</feature>
<proteinExistence type="predicted"/>
<feature type="transmembrane region" description="Helical" evidence="2">
    <location>
        <begin position="383"/>
        <end position="407"/>
    </location>
</feature>
<protein>
    <recommendedName>
        <fullName evidence="6">Mucin like 3</fullName>
    </recommendedName>
</protein>
<accession>A0A7J7QWV6</accession>
<reference evidence="4 5" key="1">
    <citation type="journal article" date="2020" name="Nature">
        <title>Six reference-quality genomes reveal evolution of bat adaptations.</title>
        <authorList>
            <person name="Jebb D."/>
            <person name="Huang Z."/>
            <person name="Pippel M."/>
            <person name="Hughes G.M."/>
            <person name="Lavrichenko K."/>
            <person name="Devanna P."/>
            <person name="Winkler S."/>
            <person name="Jermiin L.S."/>
            <person name="Skirmuntt E.C."/>
            <person name="Katzourakis A."/>
            <person name="Burkitt-Gray L."/>
            <person name="Ray D.A."/>
            <person name="Sullivan K.A.M."/>
            <person name="Roscito J.G."/>
            <person name="Kirilenko B.M."/>
            <person name="Davalos L.M."/>
            <person name="Corthals A.P."/>
            <person name="Power M.L."/>
            <person name="Jones G."/>
            <person name="Ransome R.D."/>
            <person name="Dechmann D.K.N."/>
            <person name="Locatelli A.G."/>
            <person name="Puechmaille S.J."/>
            <person name="Fedrigo O."/>
            <person name="Jarvis E.D."/>
            <person name="Hiller M."/>
            <person name="Vernes S.C."/>
            <person name="Myers E.W."/>
            <person name="Teeling E.C."/>
        </authorList>
    </citation>
    <scope>NUCLEOTIDE SEQUENCE [LARGE SCALE GENOMIC DNA]</scope>
    <source>
        <strain evidence="4">MPipKuh1</strain>
        <tissue evidence="4">Flight muscle</tissue>
    </source>
</reference>
<feature type="compositionally biased region" description="Polar residues" evidence="1">
    <location>
        <begin position="40"/>
        <end position="52"/>
    </location>
</feature>
<keyword evidence="2" id="KW-0812">Transmembrane</keyword>
<feature type="compositionally biased region" description="Polar residues" evidence="1">
    <location>
        <begin position="119"/>
        <end position="130"/>
    </location>
</feature>
<dbReference type="Proteomes" id="UP000558488">
    <property type="component" value="Unassembled WGS sequence"/>
</dbReference>
<evidence type="ECO:0000313" key="5">
    <source>
        <dbReference type="Proteomes" id="UP000558488"/>
    </source>
</evidence>
<evidence type="ECO:0000256" key="1">
    <source>
        <dbReference type="SAM" id="MobiDB-lite"/>
    </source>
</evidence>
<feature type="compositionally biased region" description="Basic residues" evidence="1">
    <location>
        <begin position="83"/>
        <end position="94"/>
    </location>
</feature>
<organism evidence="4 5">
    <name type="scientific">Pipistrellus kuhlii</name>
    <name type="common">Kuhl's pipistrelle</name>
    <dbReference type="NCBI Taxonomy" id="59472"/>
    <lineage>
        <taxon>Eukaryota</taxon>
        <taxon>Metazoa</taxon>
        <taxon>Chordata</taxon>
        <taxon>Craniata</taxon>
        <taxon>Vertebrata</taxon>
        <taxon>Euteleostomi</taxon>
        <taxon>Mammalia</taxon>
        <taxon>Eutheria</taxon>
        <taxon>Laurasiatheria</taxon>
        <taxon>Chiroptera</taxon>
        <taxon>Yangochiroptera</taxon>
        <taxon>Vespertilionidae</taxon>
        <taxon>Pipistrellus</taxon>
    </lineage>
</organism>
<evidence type="ECO:0008006" key="6">
    <source>
        <dbReference type="Google" id="ProtNLM"/>
    </source>
</evidence>
<keyword evidence="5" id="KW-1185">Reference proteome</keyword>
<dbReference type="EMBL" id="JACAGB010000125">
    <property type="protein sequence ID" value="KAF6268299.1"/>
    <property type="molecule type" value="Genomic_DNA"/>
</dbReference>
<evidence type="ECO:0000313" key="4">
    <source>
        <dbReference type="EMBL" id="KAF6268299.1"/>
    </source>
</evidence>
<comment type="caution">
    <text evidence="4">The sequence shown here is derived from an EMBL/GenBank/DDBJ whole genome shotgun (WGS) entry which is preliminary data.</text>
</comment>
<feature type="region of interest" description="Disordered" evidence="1">
    <location>
        <begin position="40"/>
        <end position="222"/>
    </location>
</feature>
<name>A0A7J7QWV6_PIPKU</name>
<feature type="compositionally biased region" description="Low complexity" evidence="1">
    <location>
        <begin position="163"/>
        <end position="175"/>
    </location>
</feature>